<dbReference type="InterPro" id="IPR000157">
    <property type="entry name" value="TIR_dom"/>
</dbReference>
<proteinExistence type="predicted"/>
<dbReference type="PROSITE" id="PS50104">
    <property type="entry name" value="TIR"/>
    <property type="match status" value="1"/>
</dbReference>
<comment type="caution">
    <text evidence="3">The sequence shown here is derived from an EMBL/GenBank/DDBJ whole genome shotgun (WGS) entry which is preliminary data.</text>
</comment>
<dbReference type="EMBL" id="JACIJF010000003">
    <property type="protein sequence ID" value="MBB5710187.1"/>
    <property type="molecule type" value="Genomic_DNA"/>
</dbReference>
<gene>
    <name evidence="3" type="ORF">FHT02_001415</name>
</gene>
<accession>A0A840YA25</accession>
<dbReference type="SUPFAM" id="SSF52200">
    <property type="entry name" value="Toll/Interleukin receptor TIR domain"/>
    <property type="match status" value="1"/>
</dbReference>
<dbReference type="Proteomes" id="UP000527143">
    <property type="component" value="Unassembled WGS sequence"/>
</dbReference>
<evidence type="ECO:0000259" key="2">
    <source>
        <dbReference type="PROSITE" id="PS50104"/>
    </source>
</evidence>
<evidence type="ECO:0000313" key="3">
    <source>
        <dbReference type="EMBL" id="MBB5710187.1"/>
    </source>
</evidence>
<dbReference type="GO" id="GO:0007165">
    <property type="term" value="P:signal transduction"/>
    <property type="evidence" value="ECO:0007669"/>
    <property type="project" value="InterPro"/>
</dbReference>
<evidence type="ECO:0000313" key="4">
    <source>
        <dbReference type="Proteomes" id="UP000527143"/>
    </source>
</evidence>
<feature type="region of interest" description="Disordered" evidence="1">
    <location>
        <begin position="1"/>
        <end position="20"/>
    </location>
</feature>
<protein>
    <recommendedName>
        <fullName evidence="2">TIR domain-containing protein</fullName>
    </recommendedName>
</protein>
<organism evidence="3 4">
    <name type="scientific">Sphingomonas xinjiangensis</name>
    <dbReference type="NCBI Taxonomy" id="643568"/>
    <lineage>
        <taxon>Bacteria</taxon>
        <taxon>Pseudomonadati</taxon>
        <taxon>Pseudomonadota</taxon>
        <taxon>Alphaproteobacteria</taxon>
        <taxon>Sphingomonadales</taxon>
        <taxon>Sphingomonadaceae</taxon>
        <taxon>Sphingomonas</taxon>
    </lineage>
</organism>
<dbReference type="Gene3D" id="3.40.50.10140">
    <property type="entry name" value="Toll/interleukin-1 receptor homology (TIR) domain"/>
    <property type="match status" value="1"/>
</dbReference>
<dbReference type="Pfam" id="PF13676">
    <property type="entry name" value="TIR_2"/>
    <property type="match status" value="1"/>
</dbReference>
<evidence type="ECO:0000256" key="1">
    <source>
        <dbReference type="SAM" id="MobiDB-lite"/>
    </source>
</evidence>
<sequence length="312" mass="34046">MALNKSTAKKSTTRNENDPTVRFESAKVESLFPVLDAVAWMDEASTAQIAQFAGIDPRTAGKLLKNANHLGIVDRRGTGYILLTSYPYQGTGDQKRDVVREALVRLPILVSARQFMSLGDPLDAAMRKAATVNRIVPFNIADYAPMLAWAEALNALKPGLVQEDLVDSAAAAKVERHGANKDSRVAFLSHSSSDKPFVRQLAADLKAAGIDVWLDEQRIRVGESIPERISQGLAESDFFLLAVSKASVDSEWVKKELNGALINEVQRRAVHILPLKLDDTKMPAPISDKKYADFSLSYKAGLADLVSAMKGN</sequence>
<keyword evidence="4" id="KW-1185">Reference proteome</keyword>
<dbReference type="RefSeq" id="WP_184085889.1">
    <property type="nucleotide sequence ID" value="NZ_JACIJF010000003.1"/>
</dbReference>
<dbReference type="InterPro" id="IPR035897">
    <property type="entry name" value="Toll_tir_struct_dom_sf"/>
</dbReference>
<reference evidence="3 4" key="1">
    <citation type="submission" date="2020-08" db="EMBL/GenBank/DDBJ databases">
        <title>Genomic Encyclopedia of Type Strains, Phase IV (KMG-IV): sequencing the most valuable type-strain genomes for metagenomic binning, comparative biology and taxonomic classification.</title>
        <authorList>
            <person name="Goeker M."/>
        </authorList>
    </citation>
    <scope>NUCLEOTIDE SEQUENCE [LARGE SCALE GENOMIC DNA]</scope>
    <source>
        <strain evidence="3 4">DSM 26736</strain>
    </source>
</reference>
<dbReference type="AlphaFoldDB" id="A0A840YA25"/>
<feature type="domain" description="TIR" evidence="2">
    <location>
        <begin position="182"/>
        <end position="310"/>
    </location>
</feature>
<name>A0A840YA25_9SPHN</name>